<dbReference type="GO" id="GO:0042729">
    <property type="term" value="C:DASH complex"/>
    <property type="evidence" value="ECO:0007669"/>
    <property type="project" value="InterPro"/>
</dbReference>
<accession>A0A060TCN8</accession>
<evidence type="ECO:0000256" key="4">
    <source>
        <dbReference type="ARBA" id="ARBA00008491"/>
    </source>
</evidence>
<comment type="similarity">
    <text evidence="4">Belongs to the DASH complex SPC34 family.</text>
</comment>
<evidence type="ECO:0000256" key="18">
    <source>
        <dbReference type="ARBA" id="ARBA00044346"/>
    </source>
</evidence>
<gene>
    <name evidence="20" type="ORF">GNLVRS02_ARAD1D37576g</name>
</gene>
<organism evidence="20">
    <name type="scientific">Blastobotrys adeninivorans</name>
    <name type="common">Yeast</name>
    <name type="synonym">Arxula adeninivorans</name>
    <dbReference type="NCBI Taxonomy" id="409370"/>
    <lineage>
        <taxon>Eukaryota</taxon>
        <taxon>Fungi</taxon>
        <taxon>Dikarya</taxon>
        <taxon>Ascomycota</taxon>
        <taxon>Saccharomycotina</taxon>
        <taxon>Dipodascomycetes</taxon>
        <taxon>Dipodascales</taxon>
        <taxon>Trichomonascaceae</taxon>
        <taxon>Blastobotrys</taxon>
    </lineage>
</organism>
<evidence type="ECO:0000256" key="1">
    <source>
        <dbReference type="ARBA" id="ARBA00004123"/>
    </source>
</evidence>
<keyword evidence="16" id="KW-0137">Centromere</keyword>
<evidence type="ECO:0000256" key="6">
    <source>
        <dbReference type="ARBA" id="ARBA00022490"/>
    </source>
</evidence>
<keyword evidence="13" id="KW-0206">Cytoskeleton</keyword>
<dbReference type="InterPro" id="IPR013966">
    <property type="entry name" value="Spc34"/>
</dbReference>
<keyword evidence="14" id="KW-0539">Nucleus</keyword>
<evidence type="ECO:0000256" key="15">
    <source>
        <dbReference type="ARBA" id="ARBA00023306"/>
    </source>
</evidence>
<comment type="subcellular location">
    <subcellularLocation>
        <location evidence="3">Chromosome</location>
        <location evidence="3">Centromere</location>
        <location evidence="3">Kinetochore</location>
    </subcellularLocation>
    <subcellularLocation>
        <location evidence="2">Cytoplasm</location>
        <location evidence="2">Cytoskeleton</location>
        <location evidence="2">Spindle</location>
    </subcellularLocation>
    <subcellularLocation>
        <location evidence="1">Nucleus</location>
    </subcellularLocation>
</comment>
<evidence type="ECO:0000256" key="11">
    <source>
        <dbReference type="ARBA" id="ARBA00022838"/>
    </source>
</evidence>
<evidence type="ECO:0000256" key="5">
    <source>
        <dbReference type="ARBA" id="ARBA00022454"/>
    </source>
</evidence>
<dbReference type="Pfam" id="PF08657">
    <property type="entry name" value="DASH_Spc34"/>
    <property type="match status" value="2"/>
</dbReference>
<evidence type="ECO:0000256" key="13">
    <source>
        <dbReference type="ARBA" id="ARBA00023212"/>
    </source>
</evidence>
<sequence length="172" mass="19922">MEDLVLGIAQSCNRIKKQRFRHPGQDPFTNAVLDPSINITSLIRDLDPSEEAILLSERKEKVQAPRVEGSEENVEVYCAALEQLNDLYPTAGLAEKIAQLRQKSSELTADIEQYEELVERQRQELAKLNIYYGTKDFETPKSREEIERECEQLEADNARLRQEIEMEKSRLR</sequence>
<keyword evidence="8" id="KW-0493">Microtubule</keyword>
<feature type="coiled-coil region" evidence="19">
    <location>
        <begin position="97"/>
        <end position="170"/>
    </location>
</feature>
<reference evidence="20" key="2">
    <citation type="submission" date="2014-06" db="EMBL/GenBank/DDBJ databases">
        <title>The complete genome of Blastobotrys (Arxula) adeninivorans LS3 - a yeast of biotechnological interest.</title>
        <authorList>
            <person name="Kunze G."/>
            <person name="Gaillardin C."/>
            <person name="Czernicka M."/>
            <person name="Durrens P."/>
            <person name="Martin T."/>
            <person name="Boer E."/>
            <person name="Gabaldon T."/>
            <person name="Cruz J."/>
            <person name="Talla E."/>
            <person name="Marck C."/>
            <person name="Goffeau A."/>
            <person name="Barbe V."/>
            <person name="Baret P."/>
            <person name="Baronian K."/>
            <person name="Beier S."/>
            <person name="Bleykasten C."/>
            <person name="Bode R."/>
            <person name="Casaregola S."/>
            <person name="Despons L."/>
            <person name="Fairhead C."/>
            <person name="Giersberg M."/>
            <person name="Gierski P."/>
            <person name="Hahnel U."/>
            <person name="Hartmann A."/>
            <person name="Jankowska D."/>
            <person name="Jubin C."/>
            <person name="Jung P."/>
            <person name="Lafontaine I."/>
            <person name="Leh-Louis V."/>
            <person name="Lemaire M."/>
            <person name="Marcet-Houben M."/>
            <person name="Mascher M."/>
            <person name="Morel G."/>
            <person name="Richard G.-F."/>
            <person name="Riechen J."/>
            <person name="Sacerdot C."/>
            <person name="Sarkar A."/>
            <person name="Savel G."/>
            <person name="Schacherer J."/>
            <person name="Sherman D."/>
            <person name="Straub M.-L."/>
            <person name="Stein N."/>
            <person name="Thierry A."/>
            <person name="Trautwein-Schult A."/>
            <person name="Westhof E."/>
            <person name="Worch S."/>
            <person name="Dujon B."/>
            <person name="Souciet J.-L."/>
            <person name="Wincker P."/>
            <person name="Scholz U."/>
            <person name="Neuveglise N."/>
        </authorList>
    </citation>
    <scope>NUCLEOTIDE SEQUENCE</scope>
    <source>
        <strain evidence="20">LS3</strain>
    </source>
</reference>
<dbReference type="GO" id="GO:0005876">
    <property type="term" value="C:spindle microtubule"/>
    <property type="evidence" value="ECO:0007669"/>
    <property type="project" value="InterPro"/>
</dbReference>
<keyword evidence="6" id="KW-0963">Cytoplasm</keyword>
<evidence type="ECO:0000256" key="12">
    <source>
        <dbReference type="ARBA" id="ARBA00023054"/>
    </source>
</evidence>
<dbReference type="GO" id="GO:0008608">
    <property type="term" value="P:attachment of spindle microtubules to kinetochore"/>
    <property type="evidence" value="ECO:0007669"/>
    <property type="project" value="InterPro"/>
</dbReference>
<evidence type="ECO:0000256" key="3">
    <source>
        <dbReference type="ARBA" id="ARBA00004629"/>
    </source>
</evidence>
<dbReference type="EMBL" id="HG937694">
    <property type="protein sequence ID" value="CDP38569.1"/>
    <property type="molecule type" value="Genomic_DNA"/>
</dbReference>
<keyword evidence="5" id="KW-0158">Chromosome</keyword>
<keyword evidence="12 19" id="KW-0175">Coiled coil</keyword>
<evidence type="ECO:0000256" key="7">
    <source>
        <dbReference type="ARBA" id="ARBA00022618"/>
    </source>
</evidence>
<evidence type="ECO:0000256" key="17">
    <source>
        <dbReference type="ARBA" id="ARBA00044112"/>
    </source>
</evidence>
<reference evidence="20" key="1">
    <citation type="submission" date="2014-02" db="EMBL/GenBank/DDBJ databases">
        <authorList>
            <person name="Genoscope - CEA"/>
        </authorList>
    </citation>
    <scope>NUCLEOTIDE SEQUENCE</scope>
    <source>
        <strain evidence="20">LS3</strain>
    </source>
</reference>
<proteinExistence type="inferred from homology"/>
<evidence type="ECO:0000256" key="16">
    <source>
        <dbReference type="ARBA" id="ARBA00023328"/>
    </source>
</evidence>
<name>A0A060TCN8_BLAAD</name>
<dbReference type="AlphaFoldDB" id="A0A060TCN8"/>
<protein>
    <recommendedName>
        <fullName evidence="17">DASH complex subunit SPC34</fullName>
    </recommendedName>
    <alternativeName>
        <fullName evidence="18">Outer kinetochore protein SPC34</fullName>
    </alternativeName>
</protein>
<evidence type="ECO:0000256" key="19">
    <source>
        <dbReference type="SAM" id="Coils"/>
    </source>
</evidence>
<evidence type="ECO:0000256" key="8">
    <source>
        <dbReference type="ARBA" id="ARBA00022701"/>
    </source>
</evidence>
<keyword evidence="7" id="KW-0132">Cell division</keyword>
<evidence type="ECO:0000313" key="20">
    <source>
        <dbReference type="EMBL" id="CDP38569.1"/>
    </source>
</evidence>
<keyword evidence="10" id="KW-0159">Chromosome partition</keyword>
<evidence type="ECO:0000256" key="10">
    <source>
        <dbReference type="ARBA" id="ARBA00022829"/>
    </source>
</evidence>
<keyword evidence="11" id="KW-0995">Kinetochore</keyword>
<dbReference type="GO" id="GO:0051301">
    <property type="term" value="P:cell division"/>
    <property type="evidence" value="ECO:0007669"/>
    <property type="project" value="UniProtKB-KW"/>
</dbReference>
<keyword evidence="9" id="KW-0498">Mitosis</keyword>
<evidence type="ECO:0000256" key="9">
    <source>
        <dbReference type="ARBA" id="ARBA00022776"/>
    </source>
</evidence>
<evidence type="ECO:0000256" key="14">
    <source>
        <dbReference type="ARBA" id="ARBA00023242"/>
    </source>
</evidence>
<evidence type="ECO:0000256" key="2">
    <source>
        <dbReference type="ARBA" id="ARBA00004186"/>
    </source>
</evidence>
<keyword evidence="15" id="KW-0131">Cell cycle</keyword>